<feature type="compositionally biased region" description="Polar residues" evidence="1">
    <location>
        <begin position="17"/>
        <end position="48"/>
    </location>
</feature>
<dbReference type="PANTHER" id="PTHR34200">
    <property type="entry name" value="DENTIN SIALOPHOSPHOPROTEIN-LIKE ISOFORM X1"/>
    <property type="match status" value="1"/>
</dbReference>
<sequence length="353" mass="38389">MILLLLTVDTSLADSKANVSAKNDLDLQSNNINVSNEQAGESGSVSDSNEVRKEKKNKVNKLKEIADGGKKNNDNSSGQSGSKKTDNLEEDTNKFNEKSQAESDDSKKKTTPKESGNGEESRHATKGSHVEECDPSNKCADEEKKLVACLRVPGNVMYPQYSLLIQNKGNSPLTVTISAPDFVQLETTEIQLQAEQDEKVKVSITSGGSDHSIVLRAGKGHCNLDITHLIAANFGKGLDNSHKPTYLNFLSRTPTIVVLAIATLLILAVGWMCISFRKKQLFSRGSKYERLDMNLPASSGGKADSEVKNGWDNSWGDDWDDEKAPKTPSLSVTTSLSSKGIASRQLSKEGWKD</sequence>
<name>A0ABQ9KVC9_HEVBR</name>
<dbReference type="Pfam" id="PF24053">
    <property type="entry name" value="DUF7356"/>
    <property type="match status" value="1"/>
</dbReference>
<dbReference type="PANTHER" id="PTHR34200:SF8">
    <property type="entry name" value="TRANSMEMBRANE PROTEIN"/>
    <property type="match status" value="1"/>
</dbReference>
<evidence type="ECO:0000256" key="1">
    <source>
        <dbReference type="SAM" id="MobiDB-lite"/>
    </source>
</evidence>
<organism evidence="4 5">
    <name type="scientific">Hevea brasiliensis</name>
    <name type="common">Para rubber tree</name>
    <name type="synonym">Siphonia brasiliensis</name>
    <dbReference type="NCBI Taxonomy" id="3981"/>
    <lineage>
        <taxon>Eukaryota</taxon>
        <taxon>Viridiplantae</taxon>
        <taxon>Streptophyta</taxon>
        <taxon>Embryophyta</taxon>
        <taxon>Tracheophyta</taxon>
        <taxon>Spermatophyta</taxon>
        <taxon>Magnoliopsida</taxon>
        <taxon>eudicotyledons</taxon>
        <taxon>Gunneridae</taxon>
        <taxon>Pentapetalae</taxon>
        <taxon>rosids</taxon>
        <taxon>fabids</taxon>
        <taxon>Malpighiales</taxon>
        <taxon>Euphorbiaceae</taxon>
        <taxon>Crotonoideae</taxon>
        <taxon>Micrandreae</taxon>
        <taxon>Hevea</taxon>
    </lineage>
</organism>
<feature type="compositionally biased region" description="Low complexity" evidence="1">
    <location>
        <begin position="326"/>
        <end position="339"/>
    </location>
</feature>
<keyword evidence="2" id="KW-0812">Transmembrane</keyword>
<accession>A0ABQ9KVC9</accession>
<feature type="compositionally biased region" description="Basic and acidic residues" evidence="1">
    <location>
        <begin position="61"/>
        <end position="73"/>
    </location>
</feature>
<dbReference type="Gene3D" id="2.60.40.10">
    <property type="entry name" value="Immunoglobulins"/>
    <property type="match status" value="1"/>
</dbReference>
<proteinExistence type="predicted"/>
<evidence type="ECO:0000259" key="3">
    <source>
        <dbReference type="Pfam" id="PF24053"/>
    </source>
</evidence>
<dbReference type="EMBL" id="JARPOI010000016">
    <property type="protein sequence ID" value="KAJ9148059.1"/>
    <property type="molecule type" value="Genomic_DNA"/>
</dbReference>
<feature type="compositionally biased region" description="Basic and acidic residues" evidence="1">
    <location>
        <begin position="83"/>
        <end position="112"/>
    </location>
</feature>
<protein>
    <recommendedName>
        <fullName evidence="3">DUF7356 domain-containing protein</fullName>
    </recommendedName>
</protein>
<reference evidence="4" key="1">
    <citation type="journal article" date="2023" name="Plant Biotechnol. J.">
        <title>Chromosome-level wild Hevea brasiliensis genome provides new tools for genomic-assisted breeding and valuable loci to elevate rubber yield.</title>
        <authorList>
            <person name="Cheng H."/>
            <person name="Song X."/>
            <person name="Hu Y."/>
            <person name="Wu T."/>
            <person name="Yang Q."/>
            <person name="An Z."/>
            <person name="Feng S."/>
            <person name="Deng Z."/>
            <person name="Wu W."/>
            <person name="Zeng X."/>
            <person name="Tu M."/>
            <person name="Wang X."/>
            <person name="Huang H."/>
        </authorList>
    </citation>
    <scope>NUCLEOTIDE SEQUENCE</scope>
    <source>
        <strain evidence="4">MT/VB/25A 57/8</strain>
    </source>
</reference>
<feature type="transmembrane region" description="Helical" evidence="2">
    <location>
        <begin position="256"/>
        <end position="274"/>
    </location>
</feature>
<keyword evidence="5" id="KW-1185">Reference proteome</keyword>
<dbReference type="Proteomes" id="UP001174677">
    <property type="component" value="Chromosome 16"/>
</dbReference>
<comment type="caution">
    <text evidence="4">The sequence shown here is derived from an EMBL/GenBank/DDBJ whole genome shotgun (WGS) entry which is preliminary data.</text>
</comment>
<evidence type="ECO:0000313" key="5">
    <source>
        <dbReference type="Proteomes" id="UP001174677"/>
    </source>
</evidence>
<feature type="region of interest" description="Disordered" evidence="1">
    <location>
        <begin position="298"/>
        <end position="353"/>
    </location>
</feature>
<evidence type="ECO:0000256" key="2">
    <source>
        <dbReference type="SAM" id="Phobius"/>
    </source>
</evidence>
<feature type="region of interest" description="Disordered" evidence="1">
    <location>
        <begin position="17"/>
        <end position="137"/>
    </location>
</feature>
<dbReference type="InterPro" id="IPR055780">
    <property type="entry name" value="DUF7356"/>
</dbReference>
<dbReference type="InterPro" id="IPR013783">
    <property type="entry name" value="Ig-like_fold"/>
</dbReference>
<evidence type="ECO:0000313" key="4">
    <source>
        <dbReference type="EMBL" id="KAJ9148059.1"/>
    </source>
</evidence>
<gene>
    <name evidence="4" type="ORF">P3X46_030155</name>
</gene>
<keyword evidence="2" id="KW-1133">Transmembrane helix</keyword>
<feature type="compositionally biased region" description="Basic and acidic residues" evidence="1">
    <location>
        <begin position="119"/>
        <end position="132"/>
    </location>
</feature>
<keyword evidence="2" id="KW-0472">Membrane</keyword>
<feature type="domain" description="DUF7356" evidence="3">
    <location>
        <begin position="126"/>
        <end position="229"/>
    </location>
</feature>